<dbReference type="PROSITE" id="PS50846">
    <property type="entry name" value="HMA_2"/>
    <property type="match status" value="1"/>
</dbReference>
<proteinExistence type="predicted"/>
<protein>
    <recommendedName>
        <fullName evidence="4">HMA domain-containing protein</fullName>
    </recommendedName>
</protein>
<dbReference type="CDD" id="cd00371">
    <property type="entry name" value="HMA"/>
    <property type="match status" value="1"/>
</dbReference>
<gene>
    <name evidence="5" type="ORF">GCM10009740_15930</name>
</gene>
<accession>A0ABP5FLB9</accession>
<dbReference type="InterPro" id="IPR017969">
    <property type="entry name" value="Heavy-metal-associated_CS"/>
</dbReference>
<name>A0ABP5FLB9_9MICO</name>
<evidence type="ECO:0000256" key="3">
    <source>
        <dbReference type="SAM" id="MobiDB-lite"/>
    </source>
</evidence>
<evidence type="ECO:0000256" key="1">
    <source>
        <dbReference type="ARBA" id="ARBA00022723"/>
    </source>
</evidence>
<dbReference type="InterPro" id="IPR006121">
    <property type="entry name" value="HMA_dom"/>
</dbReference>
<keyword evidence="6" id="KW-1185">Reference proteome</keyword>
<sequence length="128" mass="13010">MSTPSNHDQATTIAPTTTTPAGRPPRAHEVGALDLTHHDEVHAEVELIIGGMACASCAARIEKKLNKLDGVAATVNYATEKAKVRFADNVSVGDLIATVTSTGYTAKLPSPPTPTAGPAAAPGIPGTS</sequence>
<dbReference type="PROSITE" id="PS01047">
    <property type="entry name" value="HMA_1"/>
    <property type="match status" value="1"/>
</dbReference>
<dbReference type="Gene3D" id="3.30.70.100">
    <property type="match status" value="1"/>
</dbReference>
<feature type="compositionally biased region" description="Low complexity" evidence="3">
    <location>
        <begin position="116"/>
        <end position="128"/>
    </location>
</feature>
<comment type="caution">
    <text evidence="5">The sequence shown here is derived from an EMBL/GenBank/DDBJ whole genome shotgun (WGS) entry which is preliminary data.</text>
</comment>
<feature type="domain" description="HMA" evidence="4">
    <location>
        <begin position="43"/>
        <end position="107"/>
    </location>
</feature>
<evidence type="ECO:0000259" key="4">
    <source>
        <dbReference type="PROSITE" id="PS50846"/>
    </source>
</evidence>
<organism evidence="5 6">
    <name type="scientific">Terrabacter terrae</name>
    <dbReference type="NCBI Taxonomy" id="318434"/>
    <lineage>
        <taxon>Bacteria</taxon>
        <taxon>Bacillati</taxon>
        <taxon>Actinomycetota</taxon>
        <taxon>Actinomycetes</taxon>
        <taxon>Micrococcales</taxon>
        <taxon>Intrasporangiaceae</taxon>
        <taxon>Terrabacter</taxon>
    </lineage>
</organism>
<evidence type="ECO:0000313" key="5">
    <source>
        <dbReference type="EMBL" id="GAA2027047.1"/>
    </source>
</evidence>
<dbReference type="PANTHER" id="PTHR43520">
    <property type="entry name" value="ATP7, ISOFORM B"/>
    <property type="match status" value="1"/>
</dbReference>
<feature type="compositionally biased region" description="Low complexity" evidence="3">
    <location>
        <begin position="10"/>
        <end position="21"/>
    </location>
</feature>
<dbReference type="EMBL" id="BAAANB010000006">
    <property type="protein sequence ID" value="GAA2027047.1"/>
    <property type="molecule type" value="Genomic_DNA"/>
</dbReference>
<dbReference type="SUPFAM" id="SSF55008">
    <property type="entry name" value="HMA, heavy metal-associated domain"/>
    <property type="match status" value="1"/>
</dbReference>
<dbReference type="Proteomes" id="UP001501285">
    <property type="component" value="Unassembled WGS sequence"/>
</dbReference>
<dbReference type="InterPro" id="IPR036163">
    <property type="entry name" value="HMA_dom_sf"/>
</dbReference>
<keyword evidence="2" id="KW-1278">Translocase</keyword>
<feature type="region of interest" description="Disordered" evidence="3">
    <location>
        <begin position="104"/>
        <end position="128"/>
    </location>
</feature>
<evidence type="ECO:0000256" key="2">
    <source>
        <dbReference type="ARBA" id="ARBA00022967"/>
    </source>
</evidence>
<keyword evidence="1" id="KW-0479">Metal-binding</keyword>
<dbReference type="Pfam" id="PF00403">
    <property type="entry name" value="HMA"/>
    <property type="match status" value="1"/>
</dbReference>
<dbReference type="PANTHER" id="PTHR43520:SF8">
    <property type="entry name" value="P-TYPE CU(+) TRANSPORTER"/>
    <property type="match status" value="1"/>
</dbReference>
<feature type="region of interest" description="Disordered" evidence="3">
    <location>
        <begin position="1"/>
        <end position="27"/>
    </location>
</feature>
<reference evidence="6" key="1">
    <citation type="journal article" date="2019" name="Int. J. Syst. Evol. Microbiol.">
        <title>The Global Catalogue of Microorganisms (GCM) 10K type strain sequencing project: providing services to taxonomists for standard genome sequencing and annotation.</title>
        <authorList>
            <consortium name="The Broad Institute Genomics Platform"/>
            <consortium name="The Broad Institute Genome Sequencing Center for Infectious Disease"/>
            <person name="Wu L."/>
            <person name="Ma J."/>
        </authorList>
    </citation>
    <scope>NUCLEOTIDE SEQUENCE [LARGE SCALE GENOMIC DNA]</scope>
    <source>
        <strain evidence="6">JCM 14283</strain>
    </source>
</reference>
<evidence type="ECO:0000313" key="6">
    <source>
        <dbReference type="Proteomes" id="UP001501285"/>
    </source>
</evidence>